<proteinExistence type="predicted"/>
<dbReference type="Pfam" id="PF00941">
    <property type="entry name" value="FAD_binding_5"/>
    <property type="match status" value="1"/>
</dbReference>
<evidence type="ECO:0000259" key="1">
    <source>
        <dbReference type="PROSITE" id="PS51387"/>
    </source>
</evidence>
<organism evidence="2 3">
    <name type="scientific">Marinactinospora thermotolerans DSM 45154</name>
    <dbReference type="NCBI Taxonomy" id="1122192"/>
    <lineage>
        <taxon>Bacteria</taxon>
        <taxon>Bacillati</taxon>
        <taxon>Actinomycetota</taxon>
        <taxon>Actinomycetes</taxon>
        <taxon>Streptosporangiales</taxon>
        <taxon>Nocardiopsidaceae</taxon>
        <taxon>Marinactinospora</taxon>
    </lineage>
</organism>
<dbReference type="InterPro" id="IPR036683">
    <property type="entry name" value="CO_DH_flav_C_dom_sf"/>
</dbReference>
<dbReference type="GO" id="GO:0016491">
    <property type="term" value="F:oxidoreductase activity"/>
    <property type="evidence" value="ECO:0007669"/>
    <property type="project" value="InterPro"/>
</dbReference>
<dbReference type="PROSITE" id="PS51387">
    <property type="entry name" value="FAD_PCMH"/>
    <property type="match status" value="1"/>
</dbReference>
<dbReference type="InterPro" id="IPR051312">
    <property type="entry name" value="Diverse_Substr_Oxidored"/>
</dbReference>
<dbReference type="RefSeq" id="WP_078761033.1">
    <property type="nucleotide sequence ID" value="NZ_FUWS01000004.1"/>
</dbReference>
<dbReference type="EMBL" id="FUWS01000004">
    <property type="protein sequence ID" value="SJZ86694.1"/>
    <property type="molecule type" value="Genomic_DNA"/>
</dbReference>
<evidence type="ECO:0000313" key="2">
    <source>
        <dbReference type="EMBL" id="SJZ86694.1"/>
    </source>
</evidence>
<dbReference type="InterPro" id="IPR016169">
    <property type="entry name" value="FAD-bd_PCMH_sub2"/>
</dbReference>
<dbReference type="Pfam" id="PF03450">
    <property type="entry name" value="CO_deh_flav_C"/>
    <property type="match status" value="1"/>
</dbReference>
<dbReference type="SMART" id="SM01092">
    <property type="entry name" value="CO_deh_flav_C"/>
    <property type="match status" value="1"/>
</dbReference>
<keyword evidence="3" id="KW-1185">Reference proteome</keyword>
<accession>A0A1T4P5B7</accession>
<dbReference type="OrthoDB" id="9814706at2"/>
<gene>
    <name evidence="2" type="ORF">SAMN02745673_01641</name>
</gene>
<dbReference type="Gene3D" id="3.30.465.10">
    <property type="match status" value="1"/>
</dbReference>
<dbReference type="Gene3D" id="3.30.390.50">
    <property type="entry name" value="CO dehydrogenase flavoprotein, C-terminal domain"/>
    <property type="match status" value="1"/>
</dbReference>
<protein>
    <submittedName>
        <fullName evidence="2">Xanthine dehydrogenase YagS FAD-binding subunit</fullName>
    </submittedName>
</protein>
<dbReference type="InterPro" id="IPR016166">
    <property type="entry name" value="FAD-bd_PCMH"/>
</dbReference>
<name>A0A1T4P5B7_9ACTN</name>
<dbReference type="SUPFAM" id="SSF55447">
    <property type="entry name" value="CO dehydrogenase flavoprotein C-terminal domain-like"/>
    <property type="match status" value="1"/>
</dbReference>
<dbReference type="InterPro" id="IPR002346">
    <property type="entry name" value="Mopterin_DH_FAD-bd"/>
</dbReference>
<dbReference type="AlphaFoldDB" id="A0A1T4P5B7"/>
<dbReference type="PANTHER" id="PTHR42659:SF9">
    <property type="entry name" value="XANTHINE DEHYDROGENASE FAD-BINDING SUBUNIT XDHB-RELATED"/>
    <property type="match status" value="1"/>
</dbReference>
<dbReference type="STRING" id="1122192.SAMN02745673_01641"/>
<dbReference type="InterPro" id="IPR005107">
    <property type="entry name" value="CO_DH_flav_C"/>
</dbReference>
<dbReference type="Proteomes" id="UP000190637">
    <property type="component" value="Unassembled WGS sequence"/>
</dbReference>
<evidence type="ECO:0000313" key="3">
    <source>
        <dbReference type="Proteomes" id="UP000190637"/>
    </source>
</evidence>
<dbReference type="InterPro" id="IPR036318">
    <property type="entry name" value="FAD-bd_PCMH-like_sf"/>
</dbReference>
<dbReference type="PANTHER" id="PTHR42659">
    <property type="entry name" value="XANTHINE DEHYDROGENASE SUBUNIT C-RELATED"/>
    <property type="match status" value="1"/>
</dbReference>
<sequence length="329" mass="34121">MNLPSTIRAAADTLRDHGGQARAGGTDLTARAGIGRTSGPFVDLRGVAELRGSERRPDGSVRIGAMTTIAEIAADPLVTAGHPALAAAAARLATPQIRTVATLGGNLLQRNRCWYYRNPAFSCHQSGGQGCPARTGASLYSAVIDRGPCVAPHPSSLAVALLAYDATVRTHRLGVVPAARIYGDGDDPTRDHLLEPDDVLIEVTLPPPAPSEGWAHHRAAARAAAEWPLVEAVARVGRDGGRLTSVAVAVGGVARVPLRLPEVERAVLRDGEAPESLSAAAARVADSCSPLADNGYKVELLRATVLEVLEQALAAPSAKADVDTPAREG</sequence>
<feature type="domain" description="FAD-binding PCMH-type" evidence="1">
    <location>
        <begin position="1"/>
        <end position="210"/>
    </location>
</feature>
<reference evidence="2 3" key="1">
    <citation type="submission" date="2017-02" db="EMBL/GenBank/DDBJ databases">
        <authorList>
            <person name="Peterson S.W."/>
        </authorList>
    </citation>
    <scope>NUCLEOTIDE SEQUENCE [LARGE SCALE GENOMIC DNA]</scope>
    <source>
        <strain evidence="2 3">DSM 45154</strain>
    </source>
</reference>
<dbReference type="GO" id="GO:0071949">
    <property type="term" value="F:FAD binding"/>
    <property type="evidence" value="ECO:0007669"/>
    <property type="project" value="InterPro"/>
</dbReference>
<dbReference type="SUPFAM" id="SSF56176">
    <property type="entry name" value="FAD-binding/transporter-associated domain-like"/>
    <property type="match status" value="1"/>
</dbReference>